<proteinExistence type="predicted"/>
<comment type="subcellular location">
    <subcellularLocation>
        <location evidence="1">Secreted</location>
    </subcellularLocation>
</comment>
<dbReference type="InterPro" id="IPR011330">
    <property type="entry name" value="Glyco_hydro/deAcase_b/a-brl"/>
</dbReference>
<dbReference type="InterPro" id="IPR036582">
    <property type="entry name" value="Mao_N_sf"/>
</dbReference>
<dbReference type="SUPFAM" id="SSF55383">
    <property type="entry name" value="Copper amine oxidase, domain N"/>
    <property type="match status" value="1"/>
</dbReference>
<accession>A0ABV2PG51</accession>
<reference evidence="4 5" key="1">
    <citation type="submission" date="2024-06" db="EMBL/GenBank/DDBJ databases">
        <title>Sorghum-associated microbial communities from plants grown in Nebraska, USA.</title>
        <authorList>
            <person name="Schachtman D."/>
        </authorList>
    </citation>
    <scope>NUCLEOTIDE SEQUENCE [LARGE SCALE GENOMIC DNA]</scope>
    <source>
        <strain evidence="4 5">736</strain>
    </source>
</reference>
<dbReference type="RefSeq" id="WP_354471054.1">
    <property type="nucleotide sequence ID" value="NZ_JBEPSB010000002.1"/>
</dbReference>
<dbReference type="EMBL" id="JBEPSB010000002">
    <property type="protein sequence ID" value="MET4559779.1"/>
    <property type="molecule type" value="Genomic_DNA"/>
</dbReference>
<dbReference type="Pfam" id="PF01522">
    <property type="entry name" value="Polysacc_deac_1"/>
    <property type="match status" value="1"/>
</dbReference>
<gene>
    <name evidence="4" type="ORF">ABIA69_000922</name>
</gene>
<dbReference type="PROSITE" id="PS51677">
    <property type="entry name" value="NODB"/>
    <property type="match status" value="1"/>
</dbReference>
<dbReference type="InterPro" id="IPR051398">
    <property type="entry name" value="Polysacch_Deacetylase"/>
</dbReference>
<evidence type="ECO:0000313" key="4">
    <source>
        <dbReference type="EMBL" id="MET4559779.1"/>
    </source>
</evidence>
<dbReference type="Proteomes" id="UP001549363">
    <property type="component" value="Unassembled WGS sequence"/>
</dbReference>
<dbReference type="InterPro" id="IPR002509">
    <property type="entry name" value="NODB_dom"/>
</dbReference>
<name>A0ABV2PG51_9BACI</name>
<evidence type="ECO:0000256" key="2">
    <source>
        <dbReference type="ARBA" id="ARBA00022729"/>
    </source>
</evidence>
<protein>
    <submittedName>
        <fullName evidence="4">Peptidoglycan/xylan/chitin deacetylase (PgdA/CDA1 family)</fullName>
    </submittedName>
</protein>
<comment type="caution">
    <text evidence="4">The sequence shown here is derived from an EMBL/GenBank/DDBJ whole genome shotgun (WGS) entry which is preliminary data.</text>
</comment>
<dbReference type="Pfam" id="PF07833">
    <property type="entry name" value="Cu_amine_oxidN1"/>
    <property type="match status" value="1"/>
</dbReference>
<organism evidence="4 5">
    <name type="scientific">Lysinibacillus parviboronicapiens</name>
    <dbReference type="NCBI Taxonomy" id="436516"/>
    <lineage>
        <taxon>Bacteria</taxon>
        <taxon>Bacillati</taxon>
        <taxon>Bacillota</taxon>
        <taxon>Bacilli</taxon>
        <taxon>Bacillales</taxon>
        <taxon>Bacillaceae</taxon>
        <taxon>Lysinibacillus</taxon>
    </lineage>
</organism>
<dbReference type="InterPro" id="IPR012854">
    <property type="entry name" value="Cu_amine_oxidase-like_N"/>
</dbReference>
<dbReference type="SUPFAM" id="SSF88713">
    <property type="entry name" value="Glycoside hydrolase/deacetylase"/>
    <property type="match status" value="1"/>
</dbReference>
<evidence type="ECO:0000259" key="3">
    <source>
        <dbReference type="PROSITE" id="PS51677"/>
    </source>
</evidence>
<dbReference type="Gene3D" id="3.20.20.370">
    <property type="entry name" value="Glycoside hydrolase/deacetylase"/>
    <property type="match status" value="1"/>
</dbReference>
<keyword evidence="2" id="KW-0732">Signal</keyword>
<evidence type="ECO:0000313" key="5">
    <source>
        <dbReference type="Proteomes" id="UP001549363"/>
    </source>
</evidence>
<dbReference type="Gene3D" id="3.30.457.10">
    <property type="entry name" value="Copper amine oxidase-like, N-terminal domain"/>
    <property type="match status" value="1"/>
</dbReference>
<keyword evidence="5" id="KW-1185">Reference proteome</keyword>
<dbReference type="PANTHER" id="PTHR34216">
    <property type="match status" value="1"/>
</dbReference>
<evidence type="ECO:0000256" key="1">
    <source>
        <dbReference type="ARBA" id="ARBA00004613"/>
    </source>
</evidence>
<dbReference type="PANTHER" id="PTHR34216:SF3">
    <property type="entry name" value="POLY-BETA-1,6-N-ACETYL-D-GLUCOSAMINE N-DEACETYLASE"/>
    <property type="match status" value="1"/>
</dbReference>
<feature type="domain" description="NodB homology" evidence="3">
    <location>
        <begin position="232"/>
        <end position="420"/>
    </location>
</feature>
<sequence length="420" mass="45362">MTKNVLNSKNFQKGGMSKKIISASLALAIGFGALCSTEKAFAGTASSPDVYVNGKQITFSSDSAPELFNGTTMVPISQIIPSMGATVVYNGTTKESTITDNDGTVIKVTIGSKTAYKNGVPFTLPQAPYIKGGRTMVPTRTFSQGFNHTEVNWDGSPNYVVGIVHDTFKFPIIMYHSISSAAPTGTGSGAEMPTSQFAEQIAALKNAGYDGISFDEYLTYKVTGNLPSGVDKPIIITFDDGYENNYTEAFPILQQYGMKATMFVVTNQMGQTPGSLKHFDWNQAQIMKNSGLIDIQSHTHDLHKKHDGVTGPASQSLLSAPYYNETQTQYEARIKADLQASYNAIKNNIGIGNTQTLAYPYGQTNATVEKVALEVGFDLAPTVKFGVAFQDSPRHQLDRITANEGQSGSSLLAEIDQYSY</sequence>